<dbReference type="RefSeq" id="WP_092607971.1">
    <property type="nucleotide sequence ID" value="NZ_FMYF01000003.1"/>
</dbReference>
<dbReference type="InterPro" id="IPR003430">
    <property type="entry name" value="Phenol_Hydrox"/>
</dbReference>
<keyword evidence="6" id="KW-1185">Reference proteome</keyword>
<dbReference type="OrthoDB" id="9806768at2"/>
<gene>
    <name evidence="5" type="ORF">GA0111570_103303</name>
</gene>
<proteinExistence type="predicted"/>
<keyword evidence="3 5" id="KW-0503">Monooxygenase</keyword>
<dbReference type="InterPro" id="IPR009078">
    <property type="entry name" value="Ferritin-like_SF"/>
</dbReference>
<organism evidence="5 6">
    <name type="scientific">Raineyella antarctica</name>
    <dbReference type="NCBI Taxonomy" id="1577474"/>
    <lineage>
        <taxon>Bacteria</taxon>
        <taxon>Bacillati</taxon>
        <taxon>Actinomycetota</taxon>
        <taxon>Actinomycetes</taxon>
        <taxon>Propionibacteriales</taxon>
        <taxon>Propionibacteriaceae</taxon>
        <taxon>Raineyella</taxon>
    </lineage>
</organism>
<dbReference type="Gene3D" id="1.10.620.20">
    <property type="entry name" value="Ribonucleotide Reductase, subunit A"/>
    <property type="match status" value="1"/>
</dbReference>
<sequence>MQIDLRTVSIEPRRKAFDHLVRRFGDKPASRYQEGSYDLQATENLHYRPTWAPEQELYDPELSRIRMQDWQVLKDPRQYYYSTYTLTRARQQEATETNFGFVESRGLIDLVDDELRTLAERVLVPLRHLAWGANQNNTFVCGYGYGVPFTQPCMYHAMDNLGIAQYLSRLGLLFGGTEALDAAKLAWLEEDTWQGLRRLVEDLLVVRDPVELFVAQNVALDGLLYPLVYERFVDQYLAQRGGAGIAMVTQFQADWFVESRKWLDATLKAMAAESPENAAVLNEGLGHWTVRAQEALLPLARLALGDDGEGALEASAVDLAARLQKVGLTTEGGN</sequence>
<dbReference type="InterPro" id="IPR012078">
    <property type="entry name" value="MP_mOase_hydro"/>
</dbReference>
<dbReference type="PIRSF" id="PIRSF000040">
    <property type="entry name" value="MMOH_comp"/>
    <property type="match status" value="1"/>
</dbReference>
<evidence type="ECO:0000313" key="5">
    <source>
        <dbReference type="EMBL" id="SDB81557.1"/>
    </source>
</evidence>
<dbReference type="GO" id="GO:0016709">
    <property type="term" value="F:oxidoreductase activity, acting on paired donors, with incorporation or reduction of molecular oxygen, NAD(P)H as one donor, and incorporation of one atom of oxygen"/>
    <property type="evidence" value="ECO:0007669"/>
    <property type="project" value="InterPro"/>
</dbReference>
<protein>
    <recommendedName>
        <fullName evidence="1">propane 2-monooxygenase</fullName>
        <ecNumber evidence="1">1.14.13.227</ecNumber>
    </recommendedName>
</protein>
<evidence type="ECO:0000256" key="3">
    <source>
        <dbReference type="ARBA" id="ARBA00023033"/>
    </source>
</evidence>
<dbReference type="Pfam" id="PF02332">
    <property type="entry name" value="Phenol_Hydrox"/>
    <property type="match status" value="1"/>
</dbReference>
<dbReference type="STRING" id="1577474.GA0111570_103303"/>
<name>A0A1G6GHT7_9ACTN</name>
<dbReference type="Proteomes" id="UP000199086">
    <property type="component" value="Unassembled WGS sequence"/>
</dbReference>
<keyword evidence="2" id="KW-0560">Oxidoreductase</keyword>
<dbReference type="InterPro" id="IPR012348">
    <property type="entry name" value="RNR-like"/>
</dbReference>
<dbReference type="AlphaFoldDB" id="A0A1G6GHT7"/>
<reference evidence="5 6" key="1">
    <citation type="submission" date="2016-06" db="EMBL/GenBank/DDBJ databases">
        <authorList>
            <person name="Olsen C.W."/>
            <person name="Carey S."/>
            <person name="Hinshaw L."/>
            <person name="Karasin A.I."/>
        </authorList>
    </citation>
    <scope>NUCLEOTIDE SEQUENCE [LARGE SCALE GENOMIC DNA]</scope>
    <source>
        <strain evidence="5 6">LZ-22</strain>
    </source>
</reference>
<evidence type="ECO:0000256" key="4">
    <source>
        <dbReference type="ARBA" id="ARBA00048941"/>
    </source>
</evidence>
<evidence type="ECO:0000256" key="1">
    <source>
        <dbReference type="ARBA" id="ARBA00012710"/>
    </source>
</evidence>
<evidence type="ECO:0000256" key="2">
    <source>
        <dbReference type="ARBA" id="ARBA00023002"/>
    </source>
</evidence>
<dbReference type="SUPFAM" id="SSF47240">
    <property type="entry name" value="Ferritin-like"/>
    <property type="match status" value="1"/>
</dbReference>
<comment type="catalytic activity">
    <reaction evidence="4">
        <text>propane + NADH + O2 + H(+) = propan-2-ol + NAD(+) + H2O</text>
        <dbReference type="Rhea" id="RHEA:49992"/>
        <dbReference type="ChEBI" id="CHEBI:15377"/>
        <dbReference type="ChEBI" id="CHEBI:15378"/>
        <dbReference type="ChEBI" id="CHEBI:15379"/>
        <dbReference type="ChEBI" id="CHEBI:17824"/>
        <dbReference type="ChEBI" id="CHEBI:32879"/>
        <dbReference type="ChEBI" id="CHEBI:57540"/>
        <dbReference type="ChEBI" id="CHEBI:57945"/>
        <dbReference type="EC" id="1.14.13.227"/>
    </reaction>
</comment>
<accession>A0A1G6GHT7</accession>
<evidence type="ECO:0000313" key="6">
    <source>
        <dbReference type="Proteomes" id="UP000199086"/>
    </source>
</evidence>
<dbReference type="EMBL" id="FMYF01000003">
    <property type="protein sequence ID" value="SDB81557.1"/>
    <property type="molecule type" value="Genomic_DNA"/>
</dbReference>
<dbReference type="EC" id="1.14.13.227" evidence="1"/>